<dbReference type="SUPFAM" id="SSF55785">
    <property type="entry name" value="PYP-like sensor domain (PAS domain)"/>
    <property type="match status" value="1"/>
</dbReference>
<keyword evidence="3" id="KW-0175">Coiled coil</keyword>
<evidence type="ECO:0000259" key="7">
    <source>
        <dbReference type="PROSITE" id="PS50112"/>
    </source>
</evidence>
<dbReference type="SMART" id="SM00091">
    <property type="entry name" value="PAS"/>
    <property type="match status" value="1"/>
</dbReference>
<keyword evidence="1 2" id="KW-0597">Phosphoprotein</keyword>
<feature type="domain" description="Response regulatory" evidence="6">
    <location>
        <begin position="1557"/>
        <end position="1683"/>
    </location>
</feature>
<name>A0A8H2ZVB4_9AGAM</name>
<dbReference type="SMART" id="SM00387">
    <property type="entry name" value="HATPase_c"/>
    <property type="match status" value="2"/>
</dbReference>
<dbReference type="InterPro" id="IPR003594">
    <property type="entry name" value="HATPase_dom"/>
</dbReference>
<dbReference type="NCBIfam" id="TIGR00229">
    <property type="entry name" value="sensory_box"/>
    <property type="match status" value="1"/>
</dbReference>
<feature type="domain" description="PAS" evidence="7">
    <location>
        <begin position="1062"/>
        <end position="1103"/>
    </location>
</feature>
<dbReference type="PROSITE" id="PS50112">
    <property type="entry name" value="PAS"/>
    <property type="match status" value="1"/>
</dbReference>
<dbReference type="Gene3D" id="3.40.50.2300">
    <property type="match status" value="2"/>
</dbReference>
<dbReference type="PROSITE" id="PS50110">
    <property type="entry name" value="RESPONSE_REGULATORY"/>
    <property type="match status" value="2"/>
</dbReference>
<dbReference type="InterPro" id="IPR004358">
    <property type="entry name" value="Sig_transdc_His_kin-like_C"/>
</dbReference>
<evidence type="ECO:0000256" key="1">
    <source>
        <dbReference type="ARBA" id="ARBA00022553"/>
    </source>
</evidence>
<dbReference type="EMBL" id="CAJMWS010000034">
    <property type="protein sequence ID" value="CAE6344937.1"/>
    <property type="molecule type" value="Genomic_DNA"/>
</dbReference>
<dbReference type="PANTHER" id="PTHR43547:SF2">
    <property type="entry name" value="HYBRID SIGNAL TRANSDUCTION HISTIDINE KINASE C"/>
    <property type="match status" value="1"/>
</dbReference>
<dbReference type="FunFam" id="1.10.287.130:FF:000045">
    <property type="entry name" value="Two-component system sensor histidine kinase/response regulator"/>
    <property type="match status" value="1"/>
</dbReference>
<dbReference type="InterPro" id="IPR036890">
    <property type="entry name" value="HATPase_C_sf"/>
</dbReference>
<dbReference type="InterPro" id="IPR035965">
    <property type="entry name" value="PAS-like_dom_sf"/>
</dbReference>
<dbReference type="InterPro" id="IPR005467">
    <property type="entry name" value="His_kinase_dom"/>
</dbReference>
<evidence type="ECO:0000259" key="5">
    <source>
        <dbReference type="PROSITE" id="PS50109"/>
    </source>
</evidence>
<feature type="compositionally biased region" description="Polar residues" evidence="4">
    <location>
        <begin position="904"/>
        <end position="922"/>
    </location>
</feature>
<feature type="non-terminal residue" evidence="8">
    <location>
        <position position="1"/>
    </location>
</feature>
<protein>
    <submittedName>
        <fullName evidence="8">Uncharacterized protein</fullName>
    </submittedName>
</protein>
<evidence type="ECO:0000256" key="3">
    <source>
        <dbReference type="SAM" id="Coils"/>
    </source>
</evidence>
<feature type="compositionally biased region" description="Low complexity" evidence="4">
    <location>
        <begin position="502"/>
        <end position="528"/>
    </location>
</feature>
<feature type="region of interest" description="Disordered" evidence="4">
    <location>
        <begin position="1498"/>
        <end position="1558"/>
    </location>
</feature>
<dbReference type="Gene3D" id="1.10.287.130">
    <property type="match status" value="2"/>
</dbReference>
<evidence type="ECO:0000256" key="2">
    <source>
        <dbReference type="PROSITE-ProRule" id="PRU00169"/>
    </source>
</evidence>
<sequence length="1684" mass="186648">IAFPTATTAPMLASTDALQQVPLVGFLDAYQEPAFILCSIAGPRPSLEFIYGNSSLRELLVGHDESGVLDDQIFFSSVASDEDIVWLSEPTQCGSQSTSRSIGDSHVINLRPAWLPRDHTSIDLELTPTPIDLPMILPGVGSSSHSYVFTASPRKAPMNFLRSENQGESRRRRDIGLRLPDFPLIPGAIGPHIRSRMSKSDSSLIPSQSALAINPAELPSRLIDTYPWETTPLGPRQSWPMILELMLKYLMETPVSGALFWGWPDQVIIYNDEYAKMIGNKHPMIFAKAGPVAWGELWGVLGPISEGVRRGKSICKADDLLFFSTLTELHLPEEFYHSWHWTPVWQEDGTVVGIFNITWETTQKVIAERRLSCMSDLSSKLSDAKTQQQFGERALEALSRNPLDLPFIALYWCDVEEVPTNGASTSQGSSARVLDYIRNPTAGSLSAKLTLAGSIGIPNGHPIAPPTIRYTLNSLTFRPHLHTFDSGVDIGSPSVSETTSRGNPPGSPMGSASSGAHQSTTSSKSTDSSLDITKVFASGSIELVDPLPANLAQGLDGRGFKDLPRMAAIVPISTNSTQPGRSAHGRTLPYGVLVLGINTRRAYDADYASWLESVGSVLSNQLTAVLQREADMRMMEERERMDKAKTMFFTNVSHELRTPLTLIQAPLEQLLQSSNTTSDAQYKLQLAVRNSRRLKKLIDSIMDMSKLEAGRLVGNFRPVQLARLTADLAALFRSMAEKKAIDYRIDCDVGIEPSVYVDTDLWEKIVCNLLSNAFKYTPHGTITLRVKHEATVSHVSVAIEGVGIPKQYIDQVFERFFRVNTNTAEGTGVGLSLTKELVALHGGTMSVHSCTEEDWPGHSGSTFTVTLPHGSNHLPAALIRDRVHPSSHGGIRKEMDYWMELDQPTPSATSAGDETEGESATSSTLFFEKDDVILVVDDNGDMRAYVRKIFTPYLTVLEARDGVEAIRIARSQKLNLVLCDVMMPNMDGPELLRRLREERRTKLLPVIFVTASDDTSLFGGQADGAVDYISKPFKVKDLLARAHLQLQLGKRRVKLEEDFEVRSHELQVLTDLSPVGIFRTDAEGRLTYVNPAWYQITGFPPGQDQDEWIDHVILSSKDDILSIWRACFESHKSSSKRIQWKSGCWTHVGLSPLLSQEGGMVGAFGAITDINEQHRAEETRIALAEEREHMAATRAEEAEAQRQLEVERRRAQELLIDVTSHELRQPVSAIIQNAEVVRTNMKGLWDLLHDCRRRKIPYSPTERMLSELEDDLQAMDSIKQCGLAQARIANDVLSLSRIQLNVLSIIPSDFDIRQETSQILIVFRNELMSKNIDFELDLGRGAEMYGLHTVTTDRSRYAQIITNLMSNAIRFTDTSTGLREIKVLLELSLDPPSDDSCAAPPLVPKRVIYDKSRLEELEVYICVSVQDSGPGLQKEDLALLFQRFQQGSNAHHVFGGSGLGLFVCRQLCHLMGGRIEVVSEPGQGATFRFFIRATAPGHITSSPSIPGPRRKRSTSVQSKTSRTSRASRTSRTSKTSGGSGSRPLPETPNRRHNQPLHILITEDNKINQTVLARQMKRAGFTFSLASNGLEALQAVERSEAQAGKKFDVILMDLEMPVMDGFATTREIRRREKAGTFRNRSFIISITGNARSEQVQSARDAGVDDVIIKPYQIDALISKMRAGLH</sequence>
<dbReference type="Proteomes" id="UP000663846">
    <property type="component" value="Unassembled WGS sequence"/>
</dbReference>
<dbReference type="Pfam" id="PF00072">
    <property type="entry name" value="Response_reg"/>
    <property type="match status" value="2"/>
</dbReference>
<evidence type="ECO:0000313" key="9">
    <source>
        <dbReference type="Proteomes" id="UP000663846"/>
    </source>
</evidence>
<feature type="coiled-coil region" evidence="3">
    <location>
        <begin position="1167"/>
        <end position="1217"/>
    </location>
</feature>
<comment type="caution">
    <text evidence="8">The sequence shown here is derived from an EMBL/GenBank/DDBJ whole genome shotgun (WGS) entry which is preliminary data.</text>
</comment>
<dbReference type="PRINTS" id="PR00344">
    <property type="entry name" value="BCTRLSENSOR"/>
</dbReference>
<evidence type="ECO:0000256" key="4">
    <source>
        <dbReference type="SAM" id="MobiDB-lite"/>
    </source>
</evidence>
<feature type="domain" description="Response regulatory" evidence="6">
    <location>
        <begin position="932"/>
        <end position="1046"/>
    </location>
</feature>
<feature type="modified residue" description="4-aspartylphosphate" evidence="2">
    <location>
        <position position="1612"/>
    </location>
</feature>
<dbReference type="CDD" id="cd17546">
    <property type="entry name" value="REC_hyHK_CKI1_RcsC-like"/>
    <property type="match status" value="1"/>
</dbReference>
<reference evidence="8" key="1">
    <citation type="submission" date="2021-01" db="EMBL/GenBank/DDBJ databases">
        <authorList>
            <person name="Kaushik A."/>
        </authorList>
    </citation>
    <scope>NUCLEOTIDE SEQUENCE</scope>
    <source>
        <strain evidence="8">AG1-1C</strain>
    </source>
</reference>
<feature type="modified residue" description="4-aspartylphosphate" evidence="2">
    <location>
        <position position="980"/>
    </location>
</feature>
<evidence type="ECO:0000259" key="6">
    <source>
        <dbReference type="PROSITE" id="PS50110"/>
    </source>
</evidence>
<dbReference type="Pfam" id="PF02518">
    <property type="entry name" value="HATPase_c"/>
    <property type="match status" value="2"/>
</dbReference>
<accession>A0A8H2ZVB4</accession>
<dbReference type="CDD" id="cd00130">
    <property type="entry name" value="PAS"/>
    <property type="match status" value="1"/>
</dbReference>
<dbReference type="Gene3D" id="3.30.450.20">
    <property type="entry name" value="PAS domain"/>
    <property type="match status" value="2"/>
</dbReference>
<dbReference type="CDD" id="cd00082">
    <property type="entry name" value="HisKA"/>
    <property type="match status" value="2"/>
</dbReference>
<dbReference type="GO" id="GO:0000155">
    <property type="term" value="F:phosphorelay sensor kinase activity"/>
    <property type="evidence" value="ECO:0007669"/>
    <property type="project" value="InterPro"/>
</dbReference>
<feature type="region of interest" description="Disordered" evidence="4">
    <location>
        <begin position="903"/>
        <end position="922"/>
    </location>
</feature>
<dbReference type="SMART" id="SM00448">
    <property type="entry name" value="REC"/>
    <property type="match status" value="2"/>
</dbReference>
<feature type="domain" description="Histidine kinase" evidence="5">
    <location>
        <begin position="1218"/>
        <end position="1495"/>
    </location>
</feature>
<dbReference type="Pfam" id="PF00512">
    <property type="entry name" value="HisKA"/>
    <property type="match status" value="1"/>
</dbReference>
<dbReference type="InterPro" id="IPR000014">
    <property type="entry name" value="PAS"/>
</dbReference>
<dbReference type="InterPro" id="IPR001789">
    <property type="entry name" value="Sig_transdc_resp-reg_receiver"/>
</dbReference>
<dbReference type="InterPro" id="IPR036097">
    <property type="entry name" value="HisK_dim/P_sf"/>
</dbReference>
<proteinExistence type="predicted"/>
<dbReference type="SUPFAM" id="SSF55874">
    <property type="entry name" value="ATPase domain of HSP90 chaperone/DNA topoisomerase II/histidine kinase"/>
    <property type="match status" value="2"/>
</dbReference>
<dbReference type="SUPFAM" id="SSF52172">
    <property type="entry name" value="CheY-like"/>
    <property type="match status" value="2"/>
</dbReference>
<dbReference type="PANTHER" id="PTHR43547">
    <property type="entry name" value="TWO-COMPONENT HISTIDINE KINASE"/>
    <property type="match status" value="1"/>
</dbReference>
<dbReference type="PROSITE" id="PS50109">
    <property type="entry name" value="HIS_KIN"/>
    <property type="match status" value="2"/>
</dbReference>
<dbReference type="SUPFAM" id="SSF47384">
    <property type="entry name" value="Homodimeric domain of signal transducing histidine kinase"/>
    <property type="match status" value="2"/>
</dbReference>
<feature type="domain" description="Histidine kinase" evidence="5">
    <location>
        <begin position="651"/>
        <end position="871"/>
    </location>
</feature>
<dbReference type="InterPro" id="IPR003661">
    <property type="entry name" value="HisK_dim/P_dom"/>
</dbReference>
<feature type="compositionally biased region" description="Low complexity" evidence="4">
    <location>
        <begin position="1518"/>
        <end position="1536"/>
    </location>
</feature>
<dbReference type="InterPro" id="IPR011006">
    <property type="entry name" value="CheY-like_superfamily"/>
</dbReference>
<organism evidence="8 9">
    <name type="scientific">Rhizoctonia solani</name>
    <dbReference type="NCBI Taxonomy" id="456999"/>
    <lineage>
        <taxon>Eukaryota</taxon>
        <taxon>Fungi</taxon>
        <taxon>Dikarya</taxon>
        <taxon>Basidiomycota</taxon>
        <taxon>Agaricomycotina</taxon>
        <taxon>Agaricomycetes</taxon>
        <taxon>Cantharellales</taxon>
        <taxon>Ceratobasidiaceae</taxon>
        <taxon>Rhizoctonia</taxon>
    </lineage>
</organism>
<dbReference type="Pfam" id="PF13188">
    <property type="entry name" value="PAS_8"/>
    <property type="match status" value="1"/>
</dbReference>
<feature type="region of interest" description="Disordered" evidence="4">
    <location>
        <begin position="486"/>
        <end position="528"/>
    </location>
</feature>
<dbReference type="Gene3D" id="3.30.565.10">
    <property type="entry name" value="Histidine kinase-like ATPase, C-terminal domain"/>
    <property type="match status" value="2"/>
</dbReference>
<gene>
    <name evidence="8" type="ORF">RDB_LOCUS6512</name>
</gene>
<evidence type="ECO:0000313" key="8">
    <source>
        <dbReference type="EMBL" id="CAE6344937.1"/>
    </source>
</evidence>
<dbReference type="SMART" id="SM00388">
    <property type="entry name" value="HisKA"/>
    <property type="match status" value="2"/>
</dbReference>